<evidence type="ECO:0000313" key="3">
    <source>
        <dbReference type="Proteomes" id="UP000260644"/>
    </source>
</evidence>
<accession>A0A3E1YGS4</accession>
<evidence type="ECO:0000256" key="1">
    <source>
        <dbReference type="SAM" id="Phobius"/>
    </source>
</evidence>
<protein>
    <submittedName>
        <fullName evidence="2">Uncharacterized protein</fullName>
    </submittedName>
</protein>
<name>A0A3E1YGS4_9BACT</name>
<proteinExistence type="predicted"/>
<keyword evidence="3" id="KW-1185">Reference proteome</keyword>
<feature type="transmembrane region" description="Helical" evidence="1">
    <location>
        <begin position="99"/>
        <end position="119"/>
    </location>
</feature>
<evidence type="ECO:0000313" key="2">
    <source>
        <dbReference type="EMBL" id="RFS26567.1"/>
    </source>
</evidence>
<feature type="transmembrane region" description="Helical" evidence="1">
    <location>
        <begin position="59"/>
        <end position="79"/>
    </location>
</feature>
<sequence>MYLDKRNFQLIPFISIIIMVIITWYSFFLNEVSPIVKHKIALALIIVNLIIYFVNSRIAIACTGLILILLILNFISVTYETNTLSFFLTLGKLEISTPDIQWIPFLVLVVYLILNFKVVKSFFK</sequence>
<keyword evidence="1" id="KW-1133">Transmembrane helix</keyword>
<feature type="transmembrane region" description="Helical" evidence="1">
    <location>
        <begin position="7"/>
        <end position="29"/>
    </location>
</feature>
<organism evidence="2 3">
    <name type="scientific">Chitinophaga silvatica</name>
    <dbReference type="NCBI Taxonomy" id="2282649"/>
    <lineage>
        <taxon>Bacteria</taxon>
        <taxon>Pseudomonadati</taxon>
        <taxon>Bacteroidota</taxon>
        <taxon>Chitinophagia</taxon>
        <taxon>Chitinophagales</taxon>
        <taxon>Chitinophagaceae</taxon>
        <taxon>Chitinophaga</taxon>
    </lineage>
</organism>
<dbReference type="EMBL" id="QPMM01000001">
    <property type="protein sequence ID" value="RFS26567.1"/>
    <property type="molecule type" value="Genomic_DNA"/>
</dbReference>
<keyword evidence="1" id="KW-0472">Membrane</keyword>
<comment type="caution">
    <text evidence="2">The sequence shown here is derived from an EMBL/GenBank/DDBJ whole genome shotgun (WGS) entry which is preliminary data.</text>
</comment>
<gene>
    <name evidence="2" type="ORF">DVR12_01920</name>
</gene>
<reference evidence="2 3" key="1">
    <citation type="submission" date="2018-07" db="EMBL/GenBank/DDBJ databases">
        <title>Chitinophaga K2CV101002-2 sp. nov., isolated from a monsoon evergreen broad-leaved forest soil.</title>
        <authorList>
            <person name="Lv Y."/>
        </authorList>
    </citation>
    <scope>NUCLEOTIDE SEQUENCE [LARGE SCALE GENOMIC DNA]</scope>
    <source>
        <strain evidence="2 3">GDMCC 1.1288</strain>
    </source>
</reference>
<dbReference type="AlphaFoldDB" id="A0A3E1YGS4"/>
<keyword evidence="1" id="KW-0812">Transmembrane</keyword>
<dbReference type="Proteomes" id="UP000260644">
    <property type="component" value="Unassembled WGS sequence"/>
</dbReference>
<feature type="transmembrane region" description="Helical" evidence="1">
    <location>
        <begin position="35"/>
        <end position="54"/>
    </location>
</feature>